<proteinExistence type="predicted"/>
<dbReference type="GO" id="GO:0070545">
    <property type="term" value="C:PeBoW complex"/>
    <property type="evidence" value="ECO:0007669"/>
    <property type="project" value="TreeGrafter"/>
</dbReference>
<feature type="compositionally biased region" description="Basic residues" evidence="2">
    <location>
        <begin position="248"/>
        <end position="258"/>
    </location>
</feature>
<dbReference type="GO" id="GO:0000463">
    <property type="term" value="P:maturation of LSU-rRNA from tricistronic rRNA transcript (SSU-rRNA, 5.8S rRNA, LSU-rRNA)"/>
    <property type="evidence" value="ECO:0007669"/>
    <property type="project" value="TreeGrafter"/>
</dbReference>
<evidence type="ECO:0000313" key="3">
    <source>
        <dbReference type="EMBL" id="SAM02068.1"/>
    </source>
</evidence>
<evidence type="ECO:0000256" key="2">
    <source>
        <dbReference type="SAM" id="MobiDB-lite"/>
    </source>
</evidence>
<evidence type="ECO:0000313" key="4">
    <source>
        <dbReference type="Proteomes" id="UP000078561"/>
    </source>
</evidence>
<feature type="region of interest" description="Disordered" evidence="2">
    <location>
        <begin position="130"/>
        <end position="258"/>
    </location>
</feature>
<accession>A0A168PB29</accession>
<dbReference type="GO" id="GO:0003723">
    <property type="term" value="F:RNA binding"/>
    <property type="evidence" value="ECO:0007669"/>
    <property type="project" value="TreeGrafter"/>
</dbReference>
<dbReference type="PANTHER" id="PTHR12221:SF6">
    <property type="entry name" value="PESCADILLO HOMOLOG"/>
    <property type="match status" value="1"/>
</dbReference>
<protein>
    <recommendedName>
        <fullName evidence="5">Pescadillo homolog</fullName>
    </recommendedName>
</protein>
<dbReference type="AlphaFoldDB" id="A0A168PB29"/>
<dbReference type="PANTHER" id="PTHR12221">
    <property type="entry name" value="PESCADILLO - RELATED"/>
    <property type="match status" value="1"/>
</dbReference>
<reference evidence="3" key="1">
    <citation type="submission" date="2016-04" db="EMBL/GenBank/DDBJ databases">
        <authorList>
            <person name="Evans L.H."/>
            <person name="Alamgir A."/>
            <person name="Owens N."/>
            <person name="Weber N.D."/>
            <person name="Virtaneva K."/>
            <person name="Barbian K."/>
            <person name="Babar A."/>
            <person name="Rosenke K."/>
        </authorList>
    </citation>
    <scope>NUCLEOTIDE SEQUENCE [LARGE SCALE GENOMIC DNA]</scope>
    <source>
        <strain evidence="3">CBS 101.48</strain>
    </source>
</reference>
<dbReference type="Proteomes" id="UP000078561">
    <property type="component" value="Unassembled WGS sequence"/>
</dbReference>
<sequence length="258" mass="29474">MGRIQKKGVKGAAANFITRQQALKKLQISIADFRRICILKGIFPREPRNRKKANKGSTAPVTFYYTKDIQYLLHEPLLLKFRAYKAFARKLNKVLHKGQTSSAKSLSENNRPNYTLDHIVKESPFVEAKEGDYVPASGLEEEEEEDEEDESETEQVEQQSTAPAAEVDDYEKELKAEAAGVTFSEYKDGGDKKDTKKKSNKKRTADDIEKDEQKEMATVMMSNKQRKLYNRMQESNKKKSDAVANLERKKKALKSSKK</sequence>
<keyword evidence="4" id="KW-1185">Reference proteome</keyword>
<feature type="compositionally biased region" description="Basic and acidic residues" evidence="2">
    <location>
        <begin position="185"/>
        <end position="194"/>
    </location>
</feature>
<name>A0A168PB29_ABSGL</name>
<organism evidence="3">
    <name type="scientific">Absidia glauca</name>
    <name type="common">Pin mould</name>
    <dbReference type="NCBI Taxonomy" id="4829"/>
    <lineage>
        <taxon>Eukaryota</taxon>
        <taxon>Fungi</taxon>
        <taxon>Fungi incertae sedis</taxon>
        <taxon>Mucoromycota</taxon>
        <taxon>Mucoromycotina</taxon>
        <taxon>Mucoromycetes</taxon>
        <taxon>Mucorales</taxon>
        <taxon>Cunninghamellaceae</taxon>
        <taxon>Absidia</taxon>
    </lineage>
</organism>
<comment type="subcellular location">
    <subcellularLocation>
        <location evidence="1">Nucleus</location>
    </subcellularLocation>
</comment>
<dbReference type="STRING" id="4829.A0A168PB29"/>
<evidence type="ECO:0000256" key="1">
    <source>
        <dbReference type="ARBA" id="ARBA00004123"/>
    </source>
</evidence>
<gene>
    <name evidence="3" type="primary">ABSGL_07831.1 scaffold 9181</name>
</gene>
<dbReference type="OrthoDB" id="10264910at2759"/>
<dbReference type="InParanoid" id="A0A168PB29"/>
<feature type="compositionally biased region" description="Basic and acidic residues" evidence="2">
    <location>
        <begin position="203"/>
        <end position="215"/>
    </location>
</feature>
<feature type="compositionally biased region" description="Acidic residues" evidence="2">
    <location>
        <begin position="139"/>
        <end position="155"/>
    </location>
</feature>
<evidence type="ECO:0008006" key="5">
    <source>
        <dbReference type="Google" id="ProtNLM"/>
    </source>
</evidence>
<dbReference type="EMBL" id="LT553674">
    <property type="protein sequence ID" value="SAM02068.1"/>
    <property type="molecule type" value="Genomic_DNA"/>
</dbReference>
<dbReference type="Pfam" id="PF06732">
    <property type="entry name" value="Pescadillo_N"/>
    <property type="match status" value="1"/>
</dbReference>
<dbReference type="InterPro" id="IPR010613">
    <property type="entry name" value="PES"/>
</dbReference>